<dbReference type="InterPro" id="IPR049704">
    <property type="entry name" value="Aminotrans_3_PPA_site"/>
</dbReference>
<keyword evidence="4" id="KW-0808">Transferase</keyword>
<name>A0ABW2PCP4_9ACTN</name>
<accession>A0ABW2PCP4</accession>
<dbReference type="Gene3D" id="3.40.640.10">
    <property type="entry name" value="Type I PLP-dependent aspartate aminotransferase-like (Major domain)"/>
    <property type="match status" value="1"/>
</dbReference>
<keyword evidence="4" id="KW-0032">Aminotransferase</keyword>
<dbReference type="Gene3D" id="3.90.1150.10">
    <property type="entry name" value="Aspartate Aminotransferase, domain 1"/>
    <property type="match status" value="1"/>
</dbReference>
<sequence length="434" mass="46695">MPVESDRYPLWELLNPPSSFGLETATAVRAEGTRVLFSDGVWRQCATSGLWNANLGYGNRRIAEEIHRALLDASYLTLFRGGHRAAVEASRALLDLFGPRHFGRIVFSTSGGAANDLAMKLARQYWALQRQFQRRIVVGLKGSYHGLTYGSHALTGTPLGQSYYGVDRRHIRHVGHEDPAELVDLLGREGERVAAVVVEPVLGTGAYPLPAEMVAGLCRLRDEYGFLLVADEVATGFGRTGRYFASEAWPGRPDMLLASKGITNGTCAVATVAVSHQICEVFERRDAVLAHAETQAGVPASCAAILATLEEMERLRALERAAAVTHWLDDLLAELAGHVLVTEGDGVGCFRALRLAVDGEELAAEAVALVAAEIRAAGALVSMGPGCVQLAPALVYERDDVERLSRSLHVGLDRAAEALSSTAMLARPLSCRSS</sequence>
<evidence type="ECO:0000256" key="3">
    <source>
        <dbReference type="RuleBase" id="RU003560"/>
    </source>
</evidence>
<dbReference type="PROSITE" id="PS00600">
    <property type="entry name" value="AA_TRANSFER_CLASS_3"/>
    <property type="match status" value="1"/>
</dbReference>
<dbReference type="EMBL" id="JBHTCG010000034">
    <property type="protein sequence ID" value="MFC7387124.1"/>
    <property type="molecule type" value="Genomic_DNA"/>
</dbReference>
<dbReference type="PANTHER" id="PTHR43094:SF1">
    <property type="entry name" value="AMINOTRANSFERASE CLASS-III"/>
    <property type="match status" value="1"/>
</dbReference>
<comment type="caution">
    <text evidence="4">The sequence shown here is derived from an EMBL/GenBank/DDBJ whole genome shotgun (WGS) entry which is preliminary data.</text>
</comment>
<dbReference type="Pfam" id="PF00202">
    <property type="entry name" value="Aminotran_3"/>
    <property type="match status" value="1"/>
</dbReference>
<keyword evidence="2 3" id="KW-0663">Pyridoxal phosphate</keyword>
<reference evidence="5" key="1">
    <citation type="journal article" date="2019" name="Int. J. Syst. Evol. Microbiol.">
        <title>The Global Catalogue of Microorganisms (GCM) 10K type strain sequencing project: providing services to taxonomists for standard genome sequencing and annotation.</title>
        <authorList>
            <consortium name="The Broad Institute Genomics Platform"/>
            <consortium name="The Broad Institute Genome Sequencing Center for Infectious Disease"/>
            <person name="Wu L."/>
            <person name="Ma J."/>
        </authorList>
    </citation>
    <scope>NUCLEOTIDE SEQUENCE [LARGE SCALE GENOMIC DNA]</scope>
    <source>
        <strain evidence="5">CECT 7649</strain>
    </source>
</reference>
<dbReference type="Proteomes" id="UP001596496">
    <property type="component" value="Unassembled WGS sequence"/>
</dbReference>
<dbReference type="GO" id="GO:0008483">
    <property type="term" value="F:transaminase activity"/>
    <property type="evidence" value="ECO:0007669"/>
    <property type="project" value="UniProtKB-KW"/>
</dbReference>
<dbReference type="InterPro" id="IPR005814">
    <property type="entry name" value="Aminotrans_3"/>
</dbReference>
<evidence type="ECO:0000313" key="5">
    <source>
        <dbReference type="Proteomes" id="UP001596496"/>
    </source>
</evidence>
<dbReference type="InterPro" id="IPR015421">
    <property type="entry name" value="PyrdxlP-dep_Trfase_major"/>
</dbReference>
<organism evidence="4 5">
    <name type="scientific">Sphaerisporangium rhizosphaerae</name>
    <dbReference type="NCBI Taxonomy" id="2269375"/>
    <lineage>
        <taxon>Bacteria</taxon>
        <taxon>Bacillati</taxon>
        <taxon>Actinomycetota</taxon>
        <taxon>Actinomycetes</taxon>
        <taxon>Streptosporangiales</taxon>
        <taxon>Streptosporangiaceae</taxon>
        <taxon>Sphaerisporangium</taxon>
    </lineage>
</organism>
<evidence type="ECO:0000256" key="2">
    <source>
        <dbReference type="ARBA" id="ARBA00022898"/>
    </source>
</evidence>
<evidence type="ECO:0000313" key="4">
    <source>
        <dbReference type="EMBL" id="MFC7387124.1"/>
    </source>
</evidence>
<dbReference type="SUPFAM" id="SSF53383">
    <property type="entry name" value="PLP-dependent transferases"/>
    <property type="match status" value="1"/>
</dbReference>
<proteinExistence type="inferred from homology"/>
<comment type="similarity">
    <text evidence="1 3">Belongs to the class-III pyridoxal-phosphate-dependent aminotransferase family.</text>
</comment>
<evidence type="ECO:0000256" key="1">
    <source>
        <dbReference type="ARBA" id="ARBA00008954"/>
    </source>
</evidence>
<dbReference type="InterPro" id="IPR049691">
    <property type="entry name" value="Daptide_aminotransferase"/>
</dbReference>
<dbReference type="InterPro" id="IPR015424">
    <property type="entry name" value="PyrdxlP-dep_Trfase"/>
</dbReference>
<dbReference type="NCBIfam" id="NF041821">
    <property type="entry name" value="daptide_amino"/>
    <property type="match status" value="1"/>
</dbReference>
<dbReference type="PANTHER" id="PTHR43094">
    <property type="entry name" value="AMINOTRANSFERASE"/>
    <property type="match status" value="1"/>
</dbReference>
<dbReference type="RefSeq" id="WP_380830853.1">
    <property type="nucleotide sequence ID" value="NZ_JBHTCG010000034.1"/>
</dbReference>
<protein>
    <submittedName>
        <fullName evidence="4">Daptide-type RiPP biosynthesis aminotransferase</fullName>
    </submittedName>
</protein>
<gene>
    <name evidence="4" type="primary">mpaD</name>
    <name evidence="4" type="ORF">ACFQSB_33295</name>
</gene>
<keyword evidence="5" id="KW-1185">Reference proteome</keyword>
<dbReference type="InterPro" id="IPR015422">
    <property type="entry name" value="PyrdxlP-dep_Trfase_small"/>
</dbReference>